<comment type="similarity">
    <text evidence="1">Belongs to the SMP-30/CGR1 family.</text>
</comment>
<dbReference type="PANTHER" id="PTHR10907:SF47">
    <property type="entry name" value="REGUCALCIN"/>
    <property type="match status" value="1"/>
</dbReference>
<dbReference type="SUPFAM" id="SSF63829">
    <property type="entry name" value="Calcium-dependent phosphotriesterase"/>
    <property type="match status" value="1"/>
</dbReference>
<evidence type="ECO:0000259" key="2">
    <source>
        <dbReference type="Pfam" id="PF08450"/>
    </source>
</evidence>
<keyword evidence="3" id="KW-0378">Hydrolase</keyword>
<feature type="domain" description="SMP-30/Gluconolactonase/LRE-like region" evidence="2">
    <location>
        <begin position="19"/>
        <end position="267"/>
    </location>
</feature>
<name>A0ABT6JUQ4_9GAMM</name>
<organism evidence="3 4">
    <name type="scientific">Luteimonas kalidii</name>
    <dbReference type="NCBI Taxonomy" id="3042025"/>
    <lineage>
        <taxon>Bacteria</taxon>
        <taxon>Pseudomonadati</taxon>
        <taxon>Pseudomonadota</taxon>
        <taxon>Gammaproteobacteria</taxon>
        <taxon>Lysobacterales</taxon>
        <taxon>Lysobacteraceae</taxon>
        <taxon>Luteimonas</taxon>
    </lineage>
</organism>
<gene>
    <name evidence="3" type="ORF">QFW81_10905</name>
</gene>
<dbReference type="Proteomes" id="UP001156873">
    <property type="component" value="Unassembled WGS sequence"/>
</dbReference>
<dbReference type="GO" id="GO:0016787">
    <property type="term" value="F:hydrolase activity"/>
    <property type="evidence" value="ECO:0007669"/>
    <property type="project" value="UniProtKB-KW"/>
</dbReference>
<dbReference type="InterPro" id="IPR013658">
    <property type="entry name" value="SGL"/>
</dbReference>
<dbReference type="PANTHER" id="PTHR10907">
    <property type="entry name" value="REGUCALCIN"/>
    <property type="match status" value="1"/>
</dbReference>
<dbReference type="Gene3D" id="2.120.10.30">
    <property type="entry name" value="TolB, C-terminal domain"/>
    <property type="match status" value="1"/>
</dbReference>
<dbReference type="EMBL" id="JARXRO010000016">
    <property type="protein sequence ID" value="MDH5834428.1"/>
    <property type="molecule type" value="Genomic_DNA"/>
</dbReference>
<reference evidence="3 4" key="1">
    <citation type="submission" date="2023-04" db="EMBL/GenBank/DDBJ databases">
        <title>Luteimonas sp. M1R5S59.</title>
        <authorList>
            <person name="Sun J.-Q."/>
        </authorList>
    </citation>
    <scope>NUCLEOTIDE SEQUENCE [LARGE SCALE GENOMIC DNA]</scope>
    <source>
        <strain evidence="3 4">M1R5S59</strain>
    </source>
</reference>
<evidence type="ECO:0000256" key="1">
    <source>
        <dbReference type="ARBA" id="ARBA00008853"/>
    </source>
</evidence>
<proteinExistence type="inferred from homology"/>
<sequence>MSAAPGTIARLAVDSRCQLGEGIVWDDRAQCLYWTDILSRRLWRHVPDSGATEAWDVPEALGCLALCDDGRLLLALAKSIRIADAPVAGEPLALRTLAPLEVALGASTRSNDGRCDRDGHFVFGTKDETGATPPLGRFYQFSTAHGLRPLPLPPATVPNSLCFSPDGRTLYWCDSVQPRIWCGDYDAQRAQVSHPRVFAGVEGGKAPDGSTVDAAGGVWNAHWDGARAVRYAPDGAVDRIVAIPAGRPSCCAIGGAALDTLYVTTAREDLDDDQLARTPEAGGVFALTLAPGAGLPEARLRTA</sequence>
<dbReference type="Pfam" id="PF08450">
    <property type="entry name" value="SGL"/>
    <property type="match status" value="1"/>
</dbReference>
<dbReference type="PRINTS" id="PR01790">
    <property type="entry name" value="SMP30FAMILY"/>
</dbReference>
<protein>
    <submittedName>
        <fullName evidence="3">SMP-30/gluconolactonase/LRE family protein</fullName>
        <ecNumber evidence="3">3.1.1.99</ecNumber>
    </submittedName>
</protein>
<dbReference type="InterPro" id="IPR005511">
    <property type="entry name" value="SMP-30"/>
</dbReference>
<dbReference type="RefSeq" id="WP_280578798.1">
    <property type="nucleotide sequence ID" value="NZ_JARXRO010000016.1"/>
</dbReference>
<comment type="caution">
    <text evidence="3">The sequence shown here is derived from an EMBL/GenBank/DDBJ whole genome shotgun (WGS) entry which is preliminary data.</text>
</comment>
<dbReference type="InterPro" id="IPR011042">
    <property type="entry name" value="6-blade_b-propeller_TolB-like"/>
</dbReference>
<evidence type="ECO:0000313" key="3">
    <source>
        <dbReference type="EMBL" id="MDH5834428.1"/>
    </source>
</evidence>
<accession>A0ABT6JUQ4</accession>
<evidence type="ECO:0000313" key="4">
    <source>
        <dbReference type="Proteomes" id="UP001156873"/>
    </source>
</evidence>
<dbReference type="EC" id="3.1.1.99" evidence="3"/>
<keyword evidence="4" id="KW-1185">Reference proteome</keyword>